<gene>
    <name evidence="1" type="ORF">E2C01_083679</name>
</gene>
<dbReference type="AlphaFoldDB" id="A0A5B7J2C5"/>
<evidence type="ECO:0000313" key="2">
    <source>
        <dbReference type="Proteomes" id="UP000324222"/>
    </source>
</evidence>
<comment type="caution">
    <text evidence="1">The sequence shown here is derived from an EMBL/GenBank/DDBJ whole genome shotgun (WGS) entry which is preliminary data.</text>
</comment>
<dbReference type="EMBL" id="VSRR010078865">
    <property type="protein sequence ID" value="MPC88759.1"/>
    <property type="molecule type" value="Genomic_DNA"/>
</dbReference>
<dbReference type="Proteomes" id="UP000324222">
    <property type="component" value="Unassembled WGS sequence"/>
</dbReference>
<protein>
    <submittedName>
        <fullName evidence="1">Uncharacterized protein</fullName>
    </submittedName>
</protein>
<accession>A0A5B7J2C5</accession>
<keyword evidence="2" id="KW-1185">Reference proteome</keyword>
<sequence>MIITSRHTESIVQQIAGYKRCLKTDYNNSYTSRRYRINDKPNTTTTTTTITTIHNFNTPPQSLAHPVSTTTTVTTATTATTTTATATLLIHLQAPLLLQGGIIKNRLSRSLP</sequence>
<organism evidence="1 2">
    <name type="scientific">Portunus trituberculatus</name>
    <name type="common">Swimming crab</name>
    <name type="synonym">Neptunus trituberculatus</name>
    <dbReference type="NCBI Taxonomy" id="210409"/>
    <lineage>
        <taxon>Eukaryota</taxon>
        <taxon>Metazoa</taxon>
        <taxon>Ecdysozoa</taxon>
        <taxon>Arthropoda</taxon>
        <taxon>Crustacea</taxon>
        <taxon>Multicrustacea</taxon>
        <taxon>Malacostraca</taxon>
        <taxon>Eumalacostraca</taxon>
        <taxon>Eucarida</taxon>
        <taxon>Decapoda</taxon>
        <taxon>Pleocyemata</taxon>
        <taxon>Brachyura</taxon>
        <taxon>Eubrachyura</taxon>
        <taxon>Portunoidea</taxon>
        <taxon>Portunidae</taxon>
        <taxon>Portuninae</taxon>
        <taxon>Portunus</taxon>
    </lineage>
</organism>
<reference evidence="1 2" key="1">
    <citation type="submission" date="2019-05" db="EMBL/GenBank/DDBJ databases">
        <title>Another draft genome of Portunus trituberculatus and its Hox gene families provides insights of decapod evolution.</title>
        <authorList>
            <person name="Jeong J.-H."/>
            <person name="Song I."/>
            <person name="Kim S."/>
            <person name="Choi T."/>
            <person name="Kim D."/>
            <person name="Ryu S."/>
            <person name="Kim W."/>
        </authorList>
    </citation>
    <scope>NUCLEOTIDE SEQUENCE [LARGE SCALE GENOMIC DNA]</scope>
    <source>
        <tissue evidence="1">Muscle</tissue>
    </source>
</reference>
<proteinExistence type="predicted"/>
<evidence type="ECO:0000313" key="1">
    <source>
        <dbReference type="EMBL" id="MPC88759.1"/>
    </source>
</evidence>
<name>A0A5B7J2C5_PORTR</name>